<dbReference type="AlphaFoldDB" id="A0A2B4RFY2"/>
<reference evidence="3" key="1">
    <citation type="journal article" date="2017" name="bioRxiv">
        <title>Comparative analysis of the genomes of Stylophora pistillata and Acropora digitifera provides evidence for extensive differences between species of corals.</title>
        <authorList>
            <person name="Voolstra C.R."/>
            <person name="Li Y."/>
            <person name="Liew Y.J."/>
            <person name="Baumgarten S."/>
            <person name="Zoccola D."/>
            <person name="Flot J.-F."/>
            <person name="Tambutte S."/>
            <person name="Allemand D."/>
            <person name="Aranda M."/>
        </authorList>
    </citation>
    <scope>NUCLEOTIDE SEQUENCE [LARGE SCALE GENOMIC DNA]</scope>
</reference>
<accession>A0A2B4RFY2</accession>
<evidence type="ECO:0000256" key="1">
    <source>
        <dbReference type="SAM" id="MobiDB-lite"/>
    </source>
</evidence>
<comment type="caution">
    <text evidence="2">The sequence shown here is derived from an EMBL/GenBank/DDBJ whole genome shotgun (WGS) entry which is preliminary data.</text>
</comment>
<feature type="compositionally biased region" description="Low complexity" evidence="1">
    <location>
        <begin position="219"/>
        <end position="229"/>
    </location>
</feature>
<feature type="region of interest" description="Disordered" evidence="1">
    <location>
        <begin position="170"/>
        <end position="229"/>
    </location>
</feature>
<organism evidence="2 3">
    <name type="scientific">Stylophora pistillata</name>
    <name type="common">Smooth cauliflower coral</name>
    <dbReference type="NCBI Taxonomy" id="50429"/>
    <lineage>
        <taxon>Eukaryota</taxon>
        <taxon>Metazoa</taxon>
        <taxon>Cnidaria</taxon>
        <taxon>Anthozoa</taxon>
        <taxon>Hexacorallia</taxon>
        <taxon>Scleractinia</taxon>
        <taxon>Astrocoeniina</taxon>
        <taxon>Pocilloporidae</taxon>
        <taxon>Stylophora</taxon>
    </lineage>
</organism>
<sequence length="907" mass="101937">MAERSKKLSEELEDVIRLLDQASLDDEEAHDVLNLAEGVPLQPQETYTPIAHGEALARDLFDFYCFLVATNYCQLTHAHNVATRIMGHSQFFYESMTERKFPIPKDIAGAEVAPHSRKLLKDICRSVTMCRKLQKYERTRQQQLVRAPNVEGDVWHDSDKDPHWSIEKETATVDSSDDEVRVRMGKPPLPEDVEGGSSDVAKTMEDEGEPVTGAPPTPGSSTSGTSNPARSCLVPGCQVYSDTSLKHHLQKVHVMKGDISQEDMERIFVLATAGKKKFGSIKAVKGRKAKQTGKKSKTAKRRRRWCPVEDYQFLGAYLPQHLVQVHNLDNKGSSPPPKRARETSPTTVESGPRVPSEVVPPTPPRAARLSVAPATAAEDDSEESEEWEESDSESEGFYHNQEAFFLEENQQSARHRWLVGFFKYLGTPAEGYHQHQNRLQHACQVKKLLEDLEPSGSDVEVLCKEDGCKVWLDWVVPNLGKKAAGTLKSYLNSLQMFLHYLVNRRDRAGLPTLSKLNLNILQQMLTSLKGRRRTITKETSSERFSRLLEETERLLTTREYAAARHYIIVSLTRSVGTCPGALEAATIGQWKAAQWDANKKAKLMLVTSHMREVDGPAPIPCDQWITRDLQVFLTKLRPLACGHSSDSGKLFLKSDDAPYQKGTIGRRITAFMLKSGVHTDCSISATDFRKWLVTYLREDLPQIAPEASQQVREQTQTTPERAKATPQGDHPASLHSETLMQKSLTAEELAAMSVVFADDIKARTSPSKKRVAAQMRGDDVFTKVVSSEAKVKRVVDPVRYLVKSQQPADPSSDTEDASERTAAFVERVSKEHSQSTAALVYSSASRQAWTQEEAEMIKNAFAHFDKVPRNTEIRSVMSSDIRLEQILLRESFTRLRDKVKNIFKYRK</sequence>
<dbReference type="OrthoDB" id="10635821at2759"/>
<evidence type="ECO:0000313" key="3">
    <source>
        <dbReference type="Proteomes" id="UP000225706"/>
    </source>
</evidence>
<evidence type="ECO:0000313" key="2">
    <source>
        <dbReference type="EMBL" id="PFX17274.1"/>
    </source>
</evidence>
<feature type="compositionally biased region" description="Polar residues" evidence="1">
    <location>
        <begin position="707"/>
        <end position="719"/>
    </location>
</feature>
<dbReference type="EMBL" id="LSMT01000484">
    <property type="protein sequence ID" value="PFX17274.1"/>
    <property type="molecule type" value="Genomic_DNA"/>
</dbReference>
<feature type="region of interest" description="Disordered" evidence="1">
    <location>
        <begin position="704"/>
        <end position="733"/>
    </location>
</feature>
<dbReference type="Proteomes" id="UP000225706">
    <property type="component" value="Unassembled WGS sequence"/>
</dbReference>
<proteinExistence type="predicted"/>
<protein>
    <submittedName>
        <fullName evidence="2">Uncharacterized protein</fullName>
    </submittedName>
</protein>
<keyword evidence="3" id="KW-1185">Reference proteome</keyword>
<feature type="region of interest" description="Disordered" evidence="1">
    <location>
        <begin position="327"/>
        <end position="393"/>
    </location>
</feature>
<gene>
    <name evidence="2" type="ORF">AWC38_SpisGene18412</name>
</gene>
<feature type="compositionally biased region" description="Acidic residues" evidence="1">
    <location>
        <begin position="377"/>
        <end position="393"/>
    </location>
</feature>
<name>A0A2B4RFY2_STYPI</name>